<dbReference type="InterPro" id="IPR016167">
    <property type="entry name" value="FAD-bd_PCMH_sub1"/>
</dbReference>
<keyword evidence="6" id="KW-0274">FAD</keyword>
<organism evidence="12 13">
    <name type="scientific">Anisodus acutangulus</name>
    <dbReference type="NCBI Taxonomy" id="402998"/>
    <lineage>
        <taxon>Eukaryota</taxon>
        <taxon>Viridiplantae</taxon>
        <taxon>Streptophyta</taxon>
        <taxon>Embryophyta</taxon>
        <taxon>Tracheophyta</taxon>
        <taxon>Spermatophyta</taxon>
        <taxon>Magnoliopsida</taxon>
        <taxon>eudicotyledons</taxon>
        <taxon>Gunneridae</taxon>
        <taxon>Pentapetalae</taxon>
        <taxon>asterids</taxon>
        <taxon>lamiids</taxon>
        <taxon>Solanales</taxon>
        <taxon>Solanaceae</taxon>
        <taxon>Solanoideae</taxon>
        <taxon>Hyoscyameae</taxon>
        <taxon>Anisodus</taxon>
    </lineage>
</organism>
<dbReference type="Gene3D" id="3.30.43.10">
    <property type="entry name" value="Uridine Diphospho-n-acetylenolpyruvylglucosamine Reductase, domain 2"/>
    <property type="match status" value="1"/>
</dbReference>
<feature type="chain" id="PRO_5040301586" description="FAD-binding PCMH-type domain-containing protein" evidence="10">
    <location>
        <begin position="21"/>
        <end position="530"/>
    </location>
</feature>
<evidence type="ECO:0000256" key="2">
    <source>
        <dbReference type="ARBA" id="ARBA00005466"/>
    </source>
</evidence>
<comment type="function">
    <text evidence="9">Involved in the biosynthesis of pyridine alkaloid natural products, leading mainly to the production of anabasine, anatabine, nicotine and nornicotine, effective deterrents against herbivores with antiparasitic and pesticide properties (neurotoxins); nornicotine serves as the precursor in the synthesis of the carcinogen compound N'-nitrosonornicotine (NNN). Catalyzes a late oxidation step subsequent to the pyridine ring condensation reaction in the biosynthesis of alkaloids.</text>
</comment>
<dbReference type="GO" id="GO:0009820">
    <property type="term" value="P:alkaloid metabolic process"/>
    <property type="evidence" value="ECO:0007669"/>
    <property type="project" value="UniProtKB-KW"/>
</dbReference>
<evidence type="ECO:0000256" key="1">
    <source>
        <dbReference type="ARBA" id="ARBA00001974"/>
    </source>
</evidence>
<sequence length="530" mass="60059">MVSLGSIFLALFYLPLLVTSIHHRDLEDANANFYGCLPNESGNQPHIYSIVHTISSKNYQSILQSSIHNGRFNNSNIPKPHYIIVPENKEQVRAAMICCKYSGLETRIRSGGHDYEGLSSISYKPYCLVDLSSLRKINIDVQEKTAWVEAGATLGELYYNIANQSKILAFPAGTCPSVGVGGHITGGGQGPLMRKHGLAADNVLDATILNINGTILDRRGMGEDLFWAIRGGGAASFGVVLSWKLQLVEVPPVLTLFTVARTHEEGATKLVEKWQKLIKEFPEELFVRININPKKDSLGKPSIQASFNSLYLGTRRHLRRLMRKKFPELNLKSKDCHEMSWINSTIRIDSYRKDLTIQDLLERKDKRMTFYKTKSDYVTKALSKKALEGLWNAFKNTVDALMIFTPHGGKMSEILEDAIPFPHRKGVLYNVQYFALWHHQNQTVEKIKFDWVNGVYDYMGRYVSKPRTAYLNTRDLDLGKTQNGSEKYSEAKSWGEMYFKGNFEKLARVKYSVDPGNYFRNEQSIPPLGP</sequence>
<evidence type="ECO:0000256" key="10">
    <source>
        <dbReference type="SAM" id="SignalP"/>
    </source>
</evidence>
<evidence type="ECO:0000256" key="3">
    <source>
        <dbReference type="ARBA" id="ARBA00022589"/>
    </source>
</evidence>
<dbReference type="InterPro" id="IPR012951">
    <property type="entry name" value="BBE"/>
</dbReference>
<dbReference type="InterPro" id="IPR006094">
    <property type="entry name" value="Oxid_FAD_bind_N"/>
</dbReference>
<dbReference type="Proteomes" id="UP001152561">
    <property type="component" value="Unassembled WGS sequence"/>
</dbReference>
<feature type="domain" description="FAD-binding PCMH-type" evidence="11">
    <location>
        <begin position="76"/>
        <end position="250"/>
    </location>
</feature>
<dbReference type="GO" id="GO:0071949">
    <property type="term" value="F:FAD binding"/>
    <property type="evidence" value="ECO:0007669"/>
    <property type="project" value="InterPro"/>
</dbReference>
<name>A0A9Q1M027_9SOLA</name>
<keyword evidence="3" id="KW-0017">Alkaloid metabolism</keyword>
<evidence type="ECO:0000256" key="6">
    <source>
        <dbReference type="ARBA" id="ARBA00022827"/>
    </source>
</evidence>
<comment type="caution">
    <text evidence="12">The sequence shown here is derived from an EMBL/GenBank/DDBJ whole genome shotgun (WGS) entry which is preliminary data.</text>
</comment>
<keyword evidence="5 10" id="KW-0732">Signal</keyword>
<reference evidence="13" key="1">
    <citation type="journal article" date="2023" name="Proc. Natl. Acad. Sci. U.S.A.">
        <title>Genomic and structural basis for evolution of tropane alkaloid biosynthesis.</title>
        <authorList>
            <person name="Wanga Y.-J."/>
            <person name="Taina T."/>
            <person name="Yua J.-Y."/>
            <person name="Lia J."/>
            <person name="Xua B."/>
            <person name="Chenc J."/>
            <person name="D'Auriad J.C."/>
            <person name="Huanga J.-P."/>
            <person name="Huanga S.-X."/>
        </authorList>
    </citation>
    <scope>NUCLEOTIDE SEQUENCE [LARGE SCALE GENOMIC DNA]</scope>
    <source>
        <strain evidence="13">cv. KIB-2019</strain>
    </source>
</reference>
<accession>A0A9Q1M027</accession>
<dbReference type="PANTHER" id="PTHR32448">
    <property type="entry name" value="OS08G0158400 PROTEIN"/>
    <property type="match status" value="1"/>
</dbReference>
<evidence type="ECO:0000256" key="7">
    <source>
        <dbReference type="ARBA" id="ARBA00023180"/>
    </source>
</evidence>
<dbReference type="GO" id="GO:0016491">
    <property type="term" value="F:oxidoreductase activity"/>
    <property type="evidence" value="ECO:0007669"/>
    <property type="project" value="InterPro"/>
</dbReference>
<evidence type="ECO:0000313" key="12">
    <source>
        <dbReference type="EMBL" id="KAJ8548919.1"/>
    </source>
</evidence>
<dbReference type="EMBL" id="JAJAGQ010000011">
    <property type="protein sequence ID" value="KAJ8548919.1"/>
    <property type="molecule type" value="Genomic_DNA"/>
</dbReference>
<protein>
    <recommendedName>
        <fullName evidence="11">FAD-binding PCMH-type domain-containing protein</fullName>
    </recommendedName>
</protein>
<comment type="cofactor">
    <cofactor evidence="1">
        <name>FAD</name>
        <dbReference type="ChEBI" id="CHEBI:57692"/>
    </cofactor>
</comment>
<evidence type="ECO:0000259" key="11">
    <source>
        <dbReference type="PROSITE" id="PS51387"/>
    </source>
</evidence>
<evidence type="ECO:0000256" key="4">
    <source>
        <dbReference type="ARBA" id="ARBA00022630"/>
    </source>
</evidence>
<dbReference type="Gene3D" id="3.40.462.20">
    <property type="match status" value="1"/>
</dbReference>
<dbReference type="Pfam" id="PF08031">
    <property type="entry name" value="BBE"/>
    <property type="match status" value="1"/>
</dbReference>
<evidence type="ECO:0000256" key="5">
    <source>
        <dbReference type="ARBA" id="ARBA00022729"/>
    </source>
</evidence>
<dbReference type="OrthoDB" id="407275at2759"/>
<dbReference type="AlphaFoldDB" id="A0A9Q1M027"/>
<evidence type="ECO:0000256" key="8">
    <source>
        <dbReference type="ARBA" id="ARBA00034114"/>
    </source>
</evidence>
<keyword evidence="7" id="KW-0325">Glycoprotein</keyword>
<dbReference type="Pfam" id="PF01565">
    <property type="entry name" value="FAD_binding_4"/>
    <property type="match status" value="1"/>
</dbReference>
<dbReference type="InterPro" id="IPR036318">
    <property type="entry name" value="FAD-bd_PCMH-like_sf"/>
</dbReference>
<gene>
    <name evidence="12" type="ORF">K7X08_030885</name>
</gene>
<keyword evidence="4" id="KW-0285">Flavoprotein</keyword>
<feature type="signal peptide" evidence="10">
    <location>
        <begin position="1"/>
        <end position="20"/>
    </location>
</feature>
<dbReference type="SUPFAM" id="SSF56176">
    <property type="entry name" value="FAD-binding/transporter-associated domain-like"/>
    <property type="match status" value="1"/>
</dbReference>
<evidence type="ECO:0000256" key="9">
    <source>
        <dbReference type="ARBA" id="ARBA00045734"/>
    </source>
</evidence>
<dbReference type="InterPro" id="IPR016169">
    <property type="entry name" value="FAD-bd_PCMH_sub2"/>
</dbReference>
<proteinExistence type="inferred from homology"/>
<comment type="similarity">
    <text evidence="2">Belongs to the oxygen-dependent FAD-linked oxidoreductase family.</text>
</comment>
<dbReference type="Gene3D" id="3.30.465.10">
    <property type="match status" value="1"/>
</dbReference>
<dbReference type="InterPro" id="IPR016166">
    <property type="entry name" value="FAD-bd_PCMH"/>
</dbReference>
<dbReference type="PROSITE" id="PS51387">
    <property type="entry name" value="FAD_PCMH"/>
    <property type="match status" value="1"/>
</dbReference>
<keyword evidence="13" id="KW-1185">Reference proteome</keyword>
<evidence type="ECO:0000313" key="13">
    <source>
        <dbReference type="Proteomes" id="UP001152561"/>
    </source>
</evidence>
<comment type="pathway">
    <text evidence="8">Alkaloid biosynthesis; nicotine biosynthesis.</text>
</comment>